<dbReference type="OrthoDB" id="4293235at2"/>
<evidence type="ECO:0000313" key="2">
    <source>
        <dbReference type="EMBL" id="OLR92820.1"/>
    </source>
</evidence>
<dbReference type="Proteomes" id="UP000186040">
    <property type="component" value="Unassembled WGS sequence"/>
</dbReference>
<name>A0A1Q9LLC4_9PSEU</name>
<protein>
    <submittedName>
        <fullName evidence="2">FAD-binding monooxygenase</fullName>
    </submittedName>
</protein>
<dbReference type="InterPro" id="IPR036188">
    <property type="entry name" value="FAD/NAD-bd_sf"/>
</dbReference>
<dbReference type="GO" id="GO:0071949">
    <property type="term" value="F:FAD binding"/>
    <property type="evidence" value="ECO:0007669"/>
    <property type="project" value="InterPro"/>
</dbReference>
<proteinExistence type="predicted"/>
<gene>
    <name evidence="2" type="ORF">BJP25_19525</name>
</gene>
<dbReference type="PRINTS" id="PR00420">
    <property type="entry name" value="RNGMNOXGNASE"/>
</dbReference>
<dbReference type="EMBL" id="MKQR01000015">
    <property type="protein sequence ID" value="OLR92820.1"/>
    <property type="molecule type" value="Genomic_DNA"/>
</dbReference>
<keyword evidence="2" id="KW-0560">Oxidoreductase</keyword>
<dbReference type="Pfam" id="PF01494">
    <property type="entry name" value="FAD_binding_3"/>
    <property type="match status" value="1"/>
</dbReference>
<dbReference type="Gene3D" id="3.50.50.60">
    <property type="entry name" value="FAD/NAD(P)-binding domain"/>
    <property type="match status" value="1"/>
</dbReference>
<dbReference type="PANTHER" id="PTHR46865">
    <property type="entry name" value="OXIDOREDUCTASE-RELATED"/>
    <property type="match status" value="1"/>
</dbReference>
<dbReference type="RefSeq" id="WP_075975431.1">
    <property type="nucleotide sequence ID" value="NZ_MKQR01000015.1"/>
</dbReference>
<keyword evidence="3" id="KW-1185">Reference proteome</keyword>
<keyword evidence="2" id="KW-0503">Monooxygenase</keyword>
<dbReference type="InterPro" id="IPR002938">
    <property type="entry name" value="FAD-bd"/>
</dbReference>
<dbReference type="STRING" id="1193682.BJP25_19525"/>
<sequence length="395" mass="42671">MTARRAVVSGASIAGLSAAFWLRRTGWEVTVLERAGAFRDGGQNVDVRGVAHEVLDRMGLTAAVKAQNTTETATVFVDASGRVRAELPTDGPDGATAELEVLRGDFARTILDHLPEGVEVGYGDPIAEVVDGQDEVEVTTRSGRVLRADLLVIAEGVRSATRDRLFGDLVGRRVLGIAMAFGTIPRTSTDDSRWRWYNAVGGRQVHLRPDNHGTTRAMLAQARSEDVSGLDRAAALAHFRARFADAGWEARRVLDGFDRSDDVYVDHLTQITMSTWHRGRVCLAGDAAWCVTPMGGGGSSLALVGGYVLAASLSTGSVEDGLAAYEEWMRPLVDDVQKVPDWVIPFAYPRTRVGLALREVVDKVMTSRLFAPIIAKVSQVARTERPLPPIAAART</sequence>
<dbReference type="AlphaFoldDB" id="A0A1Q9LLC4"/>
<evidence type="ECO:0000313" key="3">
    <source>
        <dbReference type="Proteomes" id="UP000186040"/>
    </source>
</evidence>
<accession>A0A1Q9LLC4</accession>
<dbReference type="SUPFAM" id="SSF51905">
    <property type="entry name" value="FAD/NAD(P)-binding domain"/>
    <property type="match status" value="1"/>
</dbReference>
<dbReference type="InterPro" id="IPR051704">
    <property type="entry name" value="FAD_aromatic-hydroxylase"/>
</dbReference>
<dbReference type="PANTHER" id="PTHR46865:SF2">
    <property type="entry name" value="MONOOXYGENASE"/>
    <property type="match status" value="1"/>
</dbReference>
<organism evidence="2 3">
    <name type="scientific">Actinokineospora bangkokensis</name>
    <dbReference type="NCBI Taxonomy" id="1193682"/>
    <lineage>
        <taxon>Bacteria</taxon>
        <taxon>Bacillati</taxon>
        <taxon>Actinomycetota</taxon>
        <taxon>Actinomycetes</taxon>
        <taxon>Pseudonocardiales</taxon>
        <taxon>Pseudonocardiaceae</taxon>
        <taxon>Actinokineospora</taxon>
    </lineage>
</organism>
<comment type="caution">
    <text evidence="2">The sequence shown here is derived from an EMBL/GenBank/DDBJ whole genome shotgun (WGS) entry which is preliminary data.</text>
</comment>
<feature type="domain" description="FAD-binding" evidence="1">
    <location>
        <begin position="7"/>
        <end position="331"/>
    </location>
</feature>
<dbReference type="GO" id="GO:0004497">
    <property type="term" value="F:monooxygenase activity"/>
    <property type="evidence" value="ECO:0007669"/>
    <property type="project" value="UniProtKB-KW"/>
</dbReference>
<reference evidence="2 3" key="1">
    <citation type="submission" date="2016-10" db="EMBL/GenBank/DDBJ databases">
        <title>The Draft Genome Sequence of Actinokineospora bangkokensis 44EHWT reveals the biosynthetic pathway of antifungal compounds Thailandins with unusual extender unit butylmalonyl-CoA.</title>
        <authorList>
            <person name="Greule A."/>
            <person name="Intra B."/>
            <person name="Flemming S."/>
            <person name="Rommel M.G."/>
            <person name="Panbangred W."/>
            <person name="Bechthold A."/>
        </authorList>
    </citation>
    <scope>NUCLEOTIDE SEQUENCE [LARGE SCALE GENOMIC DNA]</scope>
    <source>
        <strain evidence="2 3">44EHW</strain>
    </source>
</reference>
<dbReference type="Gene3D" id="3.30.9.10">
    <property type="entry name" value="D-Amino Acid Oxidase, subunit A, domain 2"/>
    <property type="match status" value="1"/>
</dbReference>
<evidence type="ECO:0000259" key="1">
    <source>
        <dbReference type="Pfam" id="PF01494"/>
    </source>
</evidence>